<keyword evidence="12" id="KW-0670">Pyruvate</keyword>
<dbReference type="GO" id="GO:0006646">
    <property type="term" value="P:phosphatidylethanolamine biosynthetic process"/>
    <property type="evidence" value="ECO:0007669"/>
    <property type="project" value="UniProtKB-UniPathway"/>
</dbReference>
<evidence type="ECO:0000313" key="14">
    <source>
        <dbReference type="EMBL" id="CBI10534.1"/>
    </source>
</evidence>
<evidence type="ECO:0000256" key="13">
    <source>
        <dbReference type="ARBA" id="ARBA00024326"/>
    </source>
</evidence>
<evidence type="ECO:0000256" key="4">
    <source>
        <dbReference type="ARBA" id="ARBA00022475"/>
    </source>
</evidence>
<evidence type="ECO:0000256" key="3">
    <source>
        <dbReference type="ARBA" id="ARBA00012243"/>
    </source>
</evidence>
<dbReference type="InterPro" id="IPR003817">
    <property type="entry name" value="PS_Dcarbxylase"/>
</dbReference>
<dbReference type="UniPathway" id="UPA00558"/>
<evidence type="ECO:0000256" key="12">
    <source>
        <dbReference type="ARBA" id="ARBA00023317"/>
    </source>
</evidence>
<gene>
    <name evidence="14" type="primary">psd</name>
    <name evidence="14" type="ORF">CARN7_1316</name>
</gene>
<protein>
    <recommendedName>
        <fullName evidence="3">phosphatidylserine decarboxylase</fullName>
        <ecNumber evidence="3">4.1.1.65</ecNumber>
    </recommendedName>
</protein>
<name>E6QTG2_9ZZZZ</name>
<comment type="caution">
    <text evidence="14">The sequence shown here is derived from an EMBL/GenBank/DDBJ whole genome shotgun (WGS) entry which is preliminary data.</text>
</comment>
<keyword evidence="9" id="KW-0594">Phospholipid biosynthesis</keyword>
<keyword evidence="5" id="KW-0444">Lipid biosynthesis</keyword>
<dbReference type="AlphaFoldDB" id="E6QTG2"/>
<keyword evidence="7" id="KW-0443">Lipid metabolism</keyword>
<evidence type="ECO:0000256" key="7">
    <source>
        <dbReference type="ARBA" id="ARBA00023098"/>
    </source>
</evidence>
<proteinExistence type="inferred from homology"/>
<dbReference type="Pfam" id="PF02666">
    <property type="entry name" value="PS_Dcarbxylase"/>
    <property type="match status" value="1"/>
</dbReference>
<dbReference type="InterPro" id="IPR033177">
    <property type="entry name" value="PSD-B"/>
</dbReference>
<dbReference type="PANTHER" id="PTHR10067">
    <property type="entry name" value="PHOSPHATIDYLSERINE DECARBOXYLASE"/>
    <property type="match status" value="1"/>
</dbReference>
<organism evidence="14">
    <name type="scientific">mine drainage metagenome</name>
    <dbReference type="NCBI Taxonomy" id="410659"/>
    <lineage>
        <taxon>unclassified sequences</taxon>
        <taxon>metagenomes</taxon>
        <taxon>ecological metagenomes</taxon>
    </lineage>
</organism>
<evidence type="ECO:0000256" key="2">
    <source>
        <dbReference type="ARBA" id="ARBA00005189"/>
    </source>
</evidence>
<evidence type="ECO:0000256" key="1">
    <source>
        <dbReference type="ARBA" id="ARBA00001928"/>
    </source>
</evidence>
<comment type="cofactor">
    <cofactor evidence="1">
        <name>pyruvate</name>
        <dbReference type="ChEBI" id="CHEBI:15361"/>
    </cofactor>
</comment>
<dbReference type="HAMAP" id="MF_00662">
    <property type="entry name" value="PS_decarb_PSD_B_type1"/>
    <property type="match status" value="1"/>
</dbReference>
<dbReference type="GO" id="GO:0004609">
    <property type="term" value="F:phosphatidylserine decarboxylase activity"/>
    <property type="evidence" value="ECO:0007669"/>
    <property type="project" value="UniProtKB-EC"/>
</dbReference>
<dbReference type="NCBIfam" id="TIGR00163">
    <property type="entry name" value="PS_decarb"/>
    <property type="match status" value="1"/>
</dbReference>
<keyword evidence="10 14" id="KW-0456">Lyase</keyword>
<sequence>MSNFQESKTVPEFLFVWLKRLLPGTALSRFAGLLAQSQHPRLSQILINYFLSRHAVNLAEAANPDPRTYPSFNAFFTRALRNGVRPLASAAYICPVDGAISQLGDIKHDQIFQAKGQYYSTRVLLGDDSKLAAQFENGSFCTIYLSPKDYHRVHMPCQGHLTGMTYVPGQLLSVNPANARHVPGLFARNERVVCEFDSPNGPFVMVLVGATIVGSIATTWHGTVNPEHSPHLQRHEYNTQPINLAQGQEMGRFMLGSTVILLFPRDRITFPSSLHSESPVKLGEAISLSM</sequence>
<evidence type="ECO:0000256" key="11">
    <source>
        <dbReference type="ARBA" id="ARBA00023264"/>
    </source>
</evidence>
<dbReference type="EC" id="4.1.1.65" evidence="3"/>
<evidence type="ECO:0000256" key="6">
    <source>
        <dbReference type="ARBA" id="ARBA00022793"/>
    </source>
</evidence>
<comment type="pathway">
    <text evidence="13">Phospholipid metabolism; phosphatidylethanolamine biosynthesis.</text>
</comment>
<keyword evidence="6" id="KW-0210">Decarboxylase</keyword>
<dbReference type="PANTHER" id="PTHR10067:SF6">
    <property type="entry name" value="PHOSPHATIDYLSERINE DECARBOXYLASE PROENZYME, MITOCHONDRIAL"/>
    <property type="match status" value="1"/>
</dbReference>
<keyword evidence="8" id="KW-0472">Membrane</keyword>
<evidence type="ECO:0000256" key="10">
    <source>
        <dbReference type="ARBA" id="ARBA00023239"/>
    </source>
</evidence>
<comment type="pathway">
    <text evidence="2">Lipid metabolism.</text>
</comment>
<keyword evidence="11" id="KW-1208">Phospholipid metabolism</keyword>
<accession>E6QTG2</accession>
<evidence type="ECO:0000256" key="5">
    <source>
        <dbReference type="ARBA" id="ARBA00022516"/>
    </source>
</evidence>
<reference evidence="14" key="1">
    <citation type="submission" date="2009-10" db="EMBL/GenBank/DDBJ databases">
        <title>Diversity of trophic interactions inside an arsenic-rich microbial ecosystem.</title>
        <authorList>
            <person name="Bertin P.N."/>
            <person name="Heinrich-Salmeron A."/>
            <person name="Pelletier E."/>
            <person name="Goulhen-Chollet F."/>
            <person name="Arsene-Ploetze F."/>
            <person name="Gallien S."/>
            <person name="Calteau A."/>
            <person name="Vallenet D."/>
            <person name="Casiot C."/>
            <person name="Chane-Woon-Ming B."/>
            <person name="Giloteaux L."/>
            <person name="Barakat M."/>
            <person name="Bonnefoy V."/>
            <person name="Bruneel O."/>
            <person name="Chandler M."/>
            <person name="Cleiss J."/>
            <person name="Duran R."/>
            <person name="Elbaz-Poulichet F."/>
            <person name="Fonknechten N."/>
            <person name="Lauga B."/>
            <person name="Mornico D."/>
            <person name="Ortet P."/>
            <person name="Schaeffer C."/>
            <person name="Siguier P."/>
            <person name="Alexander Thil Smith A."/>
            <person name="Van Dorsselaer A."/>
            <person name="Weissenbach J."/>
            <person name="Medigue C."/>
            <person name="Le Paslier D."/>
        </authorList>
    </citation>
    <scope>NUCLEOTIDE SEQUENCE</scope>
</reference>
<keyword evidence="4" id="KW-1003">Cell membrane</keyword>
<evidence type="ECO:0000256" key="8">
    <source>
        <dbReference type="ARBA" id="ARBA00023136"/>
    </source>
</evidence>
<dbReference type="InterPro" id="IPR033178">
    <property type="entry name" value="PSD_type1_pro"/>
</dbReference>
<evidence type="ECO:0000256" key="9">
    <source>
        <dbReference type="ARBA" id="ARBA00023209"/>
    </source>
</evidence>
<dbReference type="EMBL" id="CABR01000088">
    <property type="protein sequence ID" value="CBI10534.1"/>
    <property type="molecule type" value="Genomic_DNA"/>
</dbReference>